<reference evidence="1" key="2">
    <citation type="submission" date="2021-05" db="EMBL/GenBank/DDBJ databases">
        <authorList>
            <person name="Pain A."/>
        </authorList>
    </citation>
    <scope>NUCLEOTIDE SEQUENCE</scope>
    <source>
        <strain evidence="1">1802A</strain>
    </source>
</reference>
<dbReference type="EMBL" id="JAHBMH010000044">
    <property type="protein sequence ID" value="KAK1936469.1"/>
    <property type="molecule type" value="Genomic_DNA"/>
</dbReference>
<dbReference type="AlphaFoldDB" id="A0AAD9GDL7"/>
<proteinExistence type="predicted"/>
<evidence type="ECO:0000313" key="1">
    <source>
        <dbReference type="EMBL" id="KAK1936469.1"/>
    </source>
</evidence>
<accession>A0AAD9GDL7</accession>
<dbReference type="Proteomes" id="UP001195914">
    <property type="component" value="Unassembled WGS sequence"/>
</dbReference>
<protein>
    <submittedName>
        <fullName evidence="1">Uncharacterized protein</fullName>
    </submittedName>
</protein>
<evidence type="ECO:0000313" key="2">
    <source>
        <dbReference type="Proteomes" id="UP001195914"/>
    </source>
</evidence>
<keyword evidence="2" id="KW-1185">Reference proteome</keyword>
<comment type="caution">
    <text evidence="1">The sequence shown here is derived from an EMBL/GenBank/DDBJ whole genome shotgun (WGS) entry which is preliminary data.</text>
</comment>
<organism evidence="1 2">
    <name type="scientific">Babesia divergens</name>
    <dbReference type="NCBI Taxonomy" id="32595"/>
    <lineage>
        <taxon>Eukaryota</taxon>
        <taxon>Sar</taxon>
        <taxon>Alveolata</taxon>
        <taxon>Apicomplexa</taxon>
        <taxon>Aconoidasida</taxon>
        <taxon>Piroplasmida</taxon>
        <taxon>Babesiidae</taxon>
        <taxon>Babesia</taxon>
    </lineage>
</organism>
<name>A0AAD9GDL7_BABDI</name>
<reference evidence="1" key="1">
    <citation type="journal article" date="2014" name="Nucleic Acids Res.">
        <title>The evolutionary dynamics of variant antigen genes in Babesia reveal a history of genomic innovation underlying host-parasite interaction.</title>
        <authorList>
            <person name="Jackson A.P."/>
            <person name="Otto T.D."/>
            <person name="Darby A."/>
            <person name="Ramaprasad A."/>
            <person name="Xia D."/>
            <person name="Echaide I.E."/>
            <person name="Farber M."/>
            <person name="Gahlot S."/>
            <person name="Gamble J."/>
            <person name="Gupta D."/>
            <person name="Gupta Y."/>
            <person name="Jackson L."/>
            <person name="Malandrin L."/>
            <person name="Malas T.B."/>
            <person name="Moussa E."/>
            <person name="Nair M."/>
            <person name="Reid A.J."/>
            <person name="Sanders M."/>
            <person name="Sharma J."/>
            <person name="Tracey A."/>
            <person name="Quail M.A."/>
            <person name="Weir W."/>
            <person name="Wastling J.M."/>
            <person name="Hall N."/>
            <person name="Willadsen P."/>
            <person name="Lingelbach K."/>
            <person name="Shiels B."/>
            <person name="Tait A."/>
            <person name="Berriman M."/>
            <person name="Allred D.R."/>
            <person name="Pain A."/>
        </authorList>
    </citation>
    <scope>NUCLEOTIDE SEQUENCE</scope>
    <source>
        <strain evidence="1">1802A</strain>
    </source>
</reference>
<sequence length="204" mass="22811">MPSLRLVGLAVFCALFWRISVAYAFLGAAIDSSFLHINNVTVDCLKDRNKHMPYRDAIAECANDAQCCFVVVEEFDAHLEDYGRSRLCYSCTLSGPRAMENARISIKGERLIGNASEDFDIRLNRQAICERGQLLGSMEPVISFSNAAKECDRTNCDYFTMSTLEGVPDYPGNVNKAWFCSGTSKSVPQDGFITVTRKKRNTEF</sequence>
<gene>
    <name evidence="1" type="ORF">X943_003683</name>
</gene>